<sequence>MFLTSRQLFFSHTWKKDRLDRDNHLRVYELAQNLQRCGWSIWIDEENLMGNIDAGMASGIDNADAVIICLTEEYCKKVNESAMNPRKRDNCLKEWTYANARNKLMIPVVMEPILLDINNWPPGIISLYLGSTLYVNGSHNNLYDTAINIHKILLHYNLQPNIFNNKKNNVTTVYTIINSMLFINKFVKKTNNKLTNKNYTLKFLQFNKKVYPLKKHDIRRNSNITSIIHSCNKLYNIDKKWKSTGQLKQISI</sequence>
<dbReference type="GO" id="GO:0007165">
    <property type="term" value="P:signal transduction"/>
    <property type="evidence" value="ECO:0007669"/>
    <property type="project" value="InterPro"/>
</dbReference>
<evidence type="ECO:0000259" key="1">
    <source>
        <dbReference type="Pfam" id="PF13676"/>
    </source>
</evidence>
<name>A0A6C0AXI9_9ZZZZ</name>
<feature type="domain" description="TIR" evidence="1">
    <location>
        <begin position="9"/>
        <end position="112"/>
    </location>
</feature>
<dbReference type="Gene3D" id="3.40.50.10140">
    <property type="entry name" value="Toll/interleukin-1 receptor homology (TIR) domain"/>
    <property type="match status" value="1"/>
</dbReference>
<dbReference type="Pfam" id="PF13676">
    <property type="entry name" value="TIR_2"/>
    <property type="match status" value="1"/>
</dbReference>
<dbReference type="AlphaFoldDB" id="A0A6C0AXI9"/>
<accession>A0A6C0AXI9</accession>
<evidence type="ECO:0000313" key="2">
    <source>
        <dbReference type="EMBL" id="QHS84554.1"/>
    </source>
</evidence>
<dbReference type="SUPFAM" id="SSF52200">
    <property type="entry name" value="Toll/Interleukin receptor TIR domain"/>
    <property type="match status" value="1"/>
</dbReference>
<dbReference type="PANTHER" id="PTHR46270">
    <property type="entry name" value="ARMADILLO-TYPE FOLD-RELATED"/>
    <property type="match status" value="1"/>
</dbReference>
<protein>
    <recommendedName>
        <fullName evidence="1">TIR domain-containing protein</fullName>
    </recommendedName>
</protein>
<proteinExistence type="predicted"/>
<dbReference type="PANTHER" id="PTHR46270:SF2">
    <property type="entry name" value="TIR DOMAIN-CONTAINING PROTEIN"/>
    <property type="match status" value="1"/>
</dbReference>
<dbReference type="InterPro" id="IPR035897">
    <property type="entry name" value="Toll_tir_struct_dom_sf"/>
</dbReference>
<dbReference type="InterPro" id="IPR000157">
    <property type="entry name" value="TIR_dom"/>
</dbReference>
<reference evidence="2" key="1">
    <citation type="journal article" date="2020" name="Nature">
        <title>Giant virus diversity and host interactions through global metagenomics.</title>
        <authorList>
            <person name="Schulz F."/>
            <person name="Roux S."/>
            <person name="Paez-Espino D."/>
            <person name="Jungbluth S."/>
            <person name="Walsh D.A."/>
            <person name="Denef V.J."/>
            <person name="McMahon K.D."/>
            <person name="Konstantinidis K.T."/>
            <person name="Eloe-Fadrosh E.A."/>
            <person name="Kyrpides N.C."/>
            <person name="Woyke T."/>
        </authorList>
    </citation>
    <scope>NUCLEOTIDE SEQUENCE</scope>
    <source>
        <strain evidence="2">GVMAG-S-ERX556022-25</strain>
    </source>
</reference>
<dbReference type="EMBL" id="MN738809">
    <property type="protein sequence ID" value="QHS84554.1"/>
    <property type="molecule type" value="Genomic_DNA"/>
</dbReference>
<organism evidence="2">
    <name type="scientific">viral metagenome</name>
    <dbReference type="NCBI Taxonomy" id="1070528"/>
    <lineage>
        <taxon>unclassified sequences</taxon>
        <taxon>metagenomes</taxon>
        <taxon>organismal metagenomes</taxon>
    </lineage>
</organism>